<dbReference type="InterPro" id="IPR034984">
    <property type="entry name" value="Imelysin-like_IPPA"/>
</dbReference>
<dbReference type="CDD" id="cd14659">
    <property type="entry name" value="Imelysin-like_IPPA"/>
    <property type="match status" value="1"/>
</dbReference>
<evidence type="ECO:0000256" key="3">
    <source>
        <dbReference type="SAM" id="SignalP"/>
    </source>
</evidence>
<reference evidence="5 6" key="1">
    <citation type="submission" date="2020-07" db="EMBL/GenBank/DDBJ databases">
        <title>Complete genome sequence of Chitinibacter sp. 2T18.</title>
        <authorList>
            <person name="Bae J.-W."/>
            <person name="Choi J.-W."/>
        </authorList>
    </citation>
    <scope>NUCLEOTIDE SEQUENCE [LARGE SCALE GENOMIC DNA]</scope>
    <source>
        <strain evidence="5 6">2T18</strain>
    </source>
</reference>
<feature type="chain" id="PRO_5028995796" evidence="3">
    <location>
        <begin position="22"/>
        <end position="333"/>
    </location>
</feature>
<dbReference type="EMBL" id="CP058627">
    <property type="protein sequence ID" value="QLG88931.1"/>
    <property type="molecule type" value="Genomic_DNA"/>
</dbReference>
<accession>A0A7H9BLL9</accession>
<gene>
    <name evidence="5" type="ORF">HQ393_12170</name>
</gene>
<protein>
    <submittedName>
        <fullName evidence="5">Imelysin family protein</fullName>
    </submittedName>
</protein>
<organism evidence="5 6">
    <name type="scientific">Chitinibacter bivalviorum</name>
    <dbReference type="NCBI Taxonomy" id="2739434"/>
    <lineage>
        <taxon>Bacteria</taxon>
        <taxon>Pseudomonadati</taxon>
        <taxon>Pseudomonadota</taxon>
        <taxon>Betaproteobacteria</taxon>
        <taxon>Neisseriales</taxon>
        <taxon>Chitinibacteraceae</taxon>
        <taxon>Chitinibacter</taxon>
    </lineage>
</organism>
<dbReference type="KEGG" id="chiz:HQ393_12170"/>
<dbReference type="RefSeq" id="WP_179355433.1">
    <property type="nucleotide sequence ID" value="NZ_CP058627.1"/>
</dbReference>
<dbReference type="Pfam" id="PF09375">
    <property type="entry name" value="Peptidase_M75"/>
    <property type="match status" value="1"/>
</dbReference>
<keyword evidence="2 3" id="KW-0732">Signal</keyword>
<sequence length="333" mass="36117">MMRQFALSAVFSALLAVPALAADPVEISKAPVPDVAWAQSWLKDGYLSRYTALNHAADELALASKNLCQKLDAAELKNARAAWLSASQAWRAMDGAPAGPMVLARLGRNIDFRPVRVADVEAAIAGGEGNVAARGLPTIEYLLWGDAQPAGVLASLKAPPRCDYLVKISQWVAQETHALDEGWRVYNTELGAENPFFRQNLFSEHVNLMIASLTSLIKRIPTGTGIKPEQYIEWRSGSSKAQILAQYAGFSRAMGGLNQWLSKDGHAELAAAMKADMLAAQKTCQLLPDDLSQSSAKARQDCSKALTQVKHRLQNDIAEQWDLTLGFTEGDGD</sequence>
<keyword evidence="6" id="KW-1185">Reference proteome</keyword>
<feature type="domain" description="Imelysin-like" evidence="4">
    <location>
        <begin position="47"/>
        <end position="301"/>
    </location>
</feature>
<proteinExistence type="predicted"/>
<evidence type="ECO:0000259" key="4">
    <source>
        <dbReference type="Pfam" id="PF09375"/>
    </source>
</evidence>
<name>A0A7H9BLL9_9NEIS</name>
<dbReference type="InterPro" id="IPR018976">
    <property type="entry name" value="Imelysin-like"/>
</dbReference>
<comment type="subcellular location">
    <subcellularLocation>
        <location evidence="1">Cell envelope</location>
    </subcellularLocation>
</comment>
<feature type="signal peptide" evidence="3">
    <location>
        <begin position="1"/>
        <end position="21"/>
    </location>
</feature>
<evidence type="ECO:0000256" key="1">
    <source>
        <dbReference type="ARBA" id="ARBA00004196"/>
    </source>
</evidence>
<dbReference type="AlphaFoldDB" id="A0A7H9BLL9"/>
<dbReference type="Gene3D" id="1.20.1420.20">
    <property type="entry name" value="M75 peptidase, HXXE motif"/>
    <property type="match status" value="1"/>
</dbReference>
<evidence type="ECO:0000313" key="5">
    <source>
        <dbReference type="EMBL" id="QLG88931.1"/>
    </source>
</evidence>
<dbReference type="Proteomes" id="UP000509597">
    <property type="component" value="Chromosome"/>
</dbReference>
<evidence type="ECO:0000256" key="2">
    <source>
        <dbReference type="ARBA" id="ARBA00022729"/>
    </source>
</evidence>
<evidence type="ECO:0000313" key="6">
    <source>
        <dbReference type="Proteomes" id="UP000509597"/>
    </source>
</evidence>
<dbReference type="GO" id="GO:0030313">
    <property type="term" value="C:cell envelope"/>
    <property type="evidence" value="ECO:0007669"/>
    <property type="project" value="UniProtKB-SubCell"/>
</dbReference>
<dbReference type="InterPro" id="IPR038352">
    <property type="entry name" value="Imelysin_sf"/>
</dbReference>